<dbReference type="InterPro" id="IPR024775">
    <property type="entry name" value="DinB-like"/>
</dbReference>
<dbReference type="AlphaFoldDB" id="A0A132PNK0"/>
<comment type="caution">
    <text evidence="3">The sequence shown here is derived from an EMBL/GenBank/DDBJ whole genome shotgun (WGS) entry which is preliminary data.</text>
</comment>
<dbReference type="Proteomes" id="UP000070612">
    <property type="component" value="Unassembled WGS sequence"/>
</dbReference>
<gene>
    <name evidence="3" type="ORF">AFM11_13880</name>
</gene>
<evidence type="ECO:0000313" key="4">
    <source>
        <dbReference type="Proteomes" id="UP000070612"/>
    </source>
</evidence>
<evidence type="ECO:0000259" key="2">
    <source>
        <dbReference type="Pfam" id="PF12867"/>
    </source>
</evidence>
<proteinExistence type="predicted"/>
<dbReference type="PATRIC" id="fig|59750.3.peg.6872"/>
<feature type="domain" description="DinB-like" evidence="2">
    <location>
        <begin position="11"/>
        <end position="141"/>
    </location>
</feature>
<dbReference type="RefSeq" id="WP_067849537.1">
    <property type="nucleotide sequence ID" value="NZ_LGTW01000007.1"/>
</dbReference>
<protein>
    <recommendedName>
        <fullName evidence="2">DinB-like domain-containing protein</fullName>
    </recommendedName>
</protein>
<evidence type="ECO:0000313" key="3">
    <source>
        <dbReference type="EMBL" id="KWX23844.1"/>
    </source>
</evidence>
<keyword evidence="4" id="KW-1185">Reference proteome</keyword>
<feature type="region of interest" description="Disordered" evidence="1">
    <location>
        <begin position="97"/>
        <end position="118"/>
    </location>
</feature>
<evidence type="ECO:0000256" key="1">
    <source>
        <dbReference type="SAM" id="MobiDB-lite"/>
    </source>
</evidence>
<dbReference type="InterPro" id="IPR034660">
    <property type="entry name" value="DinB/YfiT-like"/>
</dbReference>
<dbReference type="EMBL" id="LGTW01000007">
    <property type="protein sequence ID" value="KWX23844.1"/>
    <property type="molecule type" value="Genomic_DNA"/>
</dbReference>
<reference evidence="3 4" key="1">
    <citation type="submission" date="2015-07" db="EMBL/GenBank/DDBJ databases">
        <title>A draft genome sequence of Mycobacterium wolinskyi.</title>
        <authorList>
            <person name="de Man T.J."/>
            <person name="Perry K.A."/>
            <person name="Coulliette A.D."/>
            <person name="Jensen B."/>
            <person name="Toney N.C."/>
            <person name="Limbago B.M."/>
            <person name="Noble-Wang J."/>
        </authorList>
    </citation>
    <scope>NUCLEOTIDE SEQUENCE [LARGE SCALE GENOMIC DNA]</scope>
    <source>
        <strain evidence="3 4">CDC_01</strain>
    </source>
</reference>
<sequence length="157" mass="17370">MNTDEYLYFLDRAFGGMLAALTELGDQRANEAPPLTGANSPWAITYHCTQVAEYWIGHLIGGRSSDRDRAAEFTARGSIDELTRTVEEVKDQLRRDLSDFDPSAPLRNTPPADYEGPSRALTPIGVLLHVLEELAQHHGQVELTRDVLVRPTVGAAR</sequence>
<dbReference type="Gene3D" id="1.20.120.450">
    <property type="entry name" value="dinb family like domain"/>
    <property type="match status" value="1"/>
</dbReference>
<dbReference type="Pfam" id="PF12867">
    <property type="entry name" value="DinB_2"/>
    <property type="match status" value="1"/>
</dbReference>
<accession>A0A132PNK0</accession>
<organism evidence="3 4">
    <name type="scientific">Mycolicibacterium wolinskyi</name>
    <dbReference type="NCBI Taxonomy" id="59750"/>
    <lineage>
        <taxon>Bacteria</taxon>
        <taxon>Bacillati</taxon>
        <taxon>Actinomycetota</taxon>
        <taxon>Actinomycetes</taxon>
        <taxon>Mycobacteriales</taxon>
        <taxon>Mycobacteriaceae</taxon>
        <taxon>Mycolicibacterium</taxon>
    </lineage>
</organism>
<dbReference type="SUPFAM" id="SSF109854">
    <property type="entry name" value="DinB/YfiT-like putative metalloenzymes"/>
    <property type="match status" value="1"/>
</dbReference>
<name>A0A132PNK0_9MYCO</name>